<dbReference type="Gene3D" id="3.30.420.10">
    <property type="entry name" value="Ribonuclease H-like superfamily/Ribonuclease H"/>
    <property type="match status" value="1"/>
</dbReference>
<feature type="domain" description="RNase H type-1" evidence="1">
    <location>
        <begin position="83"/>
        <end position="202"/>
    </location>
</feature>
<sequence length="212" mass="24034">MASLQETESEEKIGQFLAALWFIWEERNCQQWNKKKREEYEIMGKSERWLLQYLEYQSATMATGPRQAILWKPPDRADFKINVDAATFTGAGTGLGVVIRDKNGGCCFAGVRRSRTQWTAELAEIQAIKLGLEVAIEMGYRPGEIETDCLRVVQQIGKEEESLTEEGAECEEMRDKLAGLSGEFSVSFLGRDSNRAAHIMAHTQCGWHETEF</sequence>
<keyword evidence="3" id="KW-1185">Reference proteome</keyword>
<reference evidence="2 3" key="1">
    <citation type="submission" date="2024-04" db="EMBL/GenBank/DDBJ databases">
        <authorList>
            <person name="Fracassetti M."/>
        </authorList>
    </citation>
    <scope>NUCLEOTIDE SEQUENCE [LARGE SCALE GENOMIC DNA]</scope>
</reference>
<organism evidence="2 3">
    <name type="scientific">Linum trigynum</name>
    <dbReference type="NCBI Taxonomy" id="586398"/>
    <lineage>
        <taxon>Eukaryota</taxon>
        <taxon>Viridiplantae</taxon>
        <taxon>Streptophyta</taxon>
        <taxon>Embryophyta</taxon>
        <taxon>Tracheophyta</taxon>
        <taxon>Spermatophyta</taxon>
        <taxon>Magnoliopsida</taxon>
        <taxon>eudicotyledons</taxon>
        <taxon>Gunneridae</taxon>
        <taxon>Pentapetalae</taxon>
        <taxon>rosids</taxon>
        <taxon>fabids</taxon>
        <taxon>Malpighiales</taxon>
        <taxon>Linaceae</taxon>
        <taxon>Linum</taxon>
    </lineage>
</organism>
<name>A0AAV2GUA0_9ROSI</name>
<dbReference type="PANTHER" id="PTHR47074">
    <property type="entry name" value="BNAC02G40300D PROTEIN"/>
    <property type="match status" value="1"/>
</dbReference>
<dbReference type="InterPro" id="IPR044730">
    <property type="entry name" value="RNase_H-like_dom_plant"/>
</dbReference>
<dbReference type="AlphaFoldDB" id="A0AAV2GUA0"/>
<dbReference type="Pfam" id="PF13456">
    <property type="entry name" value="RVT_3"/>
    <property type="match status" value="1"/>
</dbReference>
<dbReference type="SUPFAM" id="SSF53098">
    <property type="entry name" value="Ribonuclease H-like"/>
    <property type="match status" value="1"/>
</dbReference>
<gene>
    <name evidence="2" type="ORF">LTRI10_LOCUS53233</name>
</gene>
<dbReference type="CDD" id="cd06222">
    <property type="entry name" value="RNase_H_like"/>
    <property type="match status" value="1"/>
</dbReference>
<dbReference type="GO" id="GO:0003676">
    <property type="term" value="F:nucleic acid binding"/>
    <property type="evidence" value="ECO:0007669"/>
    <property type="project" value="InterPro"/>
</dbReference>
<dbReference type="Proteomes" id="UP001497516">
    <property type="component" value="Chromosome 9"/>
</dbReference>
<accession>A0AAV2GUA0</accession>
<dbReference type="GO" id="GO:0004523">
    <property type="term" value="F:RNA-DNA hybrid ribonuclease activity"/>
    <property type="evidence" value="ECO:0007669"/>
    <property type="project" value="InterPro"/>
</dbReference>
<evidence type="ECO:0000313" key="3">
    <source>
        <dbReference type="Proteomes" id="UP001497516"/>
    </source>
</evidence>
<evidence type="ECO:0000259" key="1">
    <source>
        <dbReference type="Pfam" id="PF13456"/>
    </source>
</evidence>
<dbReference type="InterPro" id="IPR012337">
    <property type="entry name" value="RNaseH-like_sf"/>
</dbReference>
<proteinExistence type="predicted"/>
<dbReference type="InterPro" id="IPR052929">
    <property type="entry name" value="RNase_H-like_EbsB-rel"/>
</dbReference>
<protein>
    <recommendedName>
        <fullName evidence="1">RNase H type-1 domain-containing protein</fullName>
    </recommendedName>
</protein>
<dbReference type="PANTHER" id="PTHR47074:SF21">
    <property type="entry name" value="RNASE H TYPE-1 DOMAIN-CONTAINING PROTEIN"/>
    <property type="match status" value="1"/>
</dbReference>
<evidence type="ECO:0000313" key="2">
    <source>
        <dbReference type="EMBL" id="CAL1414046.1"/>
    </source>
</evidence>
<dbReference type="EMBL" id="OZ034822">
    <property type="protein sequence ID" value="CAL1414046.1"/>
    <property type="molecule type" value="Genomic_DNA"/>
</dbReference>
<dbReference type="InterPro" id="IPR002156">
    <property type="entry name" value="RNaseH_domain"/>
</dbReference>
<dbReference type="InterPro" id="IPR036397">
    <property type="entry name" value="RNaseH_sf"/>
</dbReference>